<dbReference type="PROSITE" id="PS50928">
    <property type="entry name" value="ABC_TM1"/>
    <property type="match status" value="1"/>
</dbReference>
<name>A0A1T4VPT4_9FIRM</name>
<dbReference type="AlphaFoldDB" id="A0A1T4VPT4"/>
<dbReference type="InterPro" id="IPR035906">
    <property type="entry name" value="MetI-like_sf"/>
</dbReference>
<keyword evidence="3" id="KW-1003">Cell membrane</keyword>
<feature type="transmembrane region" description="Helical" evidence="7">
    <location>
        <begin position="249"/>
        <end position="272"/>
    </location>
</feature>
<evidence type="ECO:0000256" key="5">
    <source>
        <dbReference type="ARBA" id="ARBA00022989"/>
    </source>
</evidence>
<dbReference type="Proteomes" id="UP000190814">
    <property type="component" value="Unassembled WGS sequence"/>
</dbReference>
<dbReference type="SUPFAM" id="SSF161098">
    <property type="entry name" value="MetI-like"/>
    <property type="match status" value="1"/>
</dbReference>
<evidence type="ECO:0000313" key="9">
    <source>
        <dbReference type="EMBL" id="SKA67002.1"/>
    </source>
</evidence>
<evidence type="ECO:0000256" key="6">
    <source>
        <dbReference type="ARBA" id="ARBA00023136"/>
    </source>
</evidence>
<comment type="subcellular location">
    <subcellularLocation>
        <location evidence="1 7">Cell membrane</location>
        <topology evidence="1 7">Multi-pass membrane protein</topology>
    </subcellularLocation>
</comment>
<comment type="similarity">
    <text evidence="7">Belongs to the binding-protein-dependent transport system permease family.</text>
</comment>
<dbReference type="CDD" id="cd06261">
    <property type="entry name" value="TM_PBP2"/>
    <property type="match status" value="1"/>
</dbReference>
<accession>A0A1T4VPT4</accession>
<feature type="transmembrane region" description="Helical" evidence="7">
    <location>
        <begin position="143"/>
        <end position="160"/>
    </location>
</feature>
<protein>
    <submittedName>
        <fullName evidence="9">Carbohydrate ABC transporter membrane protein 2, CUT1 family</fullName>
    </submittedName>
</protein>
<feature type="transmembrane region" description="Helical" evidence="7">
    <location>
        <begin position="12"/>
        <end position="31"/>
    </location>
</feature>
<feature type="transmembrane region" description="Helical" evidence="7">
    <location>
        <begin position="110"/>
        <end position="131"/>
    </location>
</feature>
<dbReference type="Pfam" id="PF00528">
    <property type="entry name" value="BPD_transp_1"/>
    <property type="match status" value="1"/>
</dbReference>
<evidence type="ECO:0000256" key="7">
    <source>
        <dbReference type="RuleBase" id="RU363032"/>
    </source>
</evidence>
<evidence type="ECO:0000256" key="1">
    <source>
        <dbReference type="ARBA" id="ARBA00004651"/>
    </source>
</evidence>
<dbReference type="EMBL" id="FUXZ01000008">
    <property type="protein sequence ID" value="SKA67002.1"/>
    <property type="molecule type" value="Genomic_DNA"/>
</dbReference>
<dbReference type="GO" id="GO:0005886">
    <property type="term" value="C:plasma membrane"/>
    <property type="evidence" value="ECO:0007669"/>
    <property type="project" value="UniProtKB-SubCell"/>
</dbReference>
<feature type="domain" description="ABC transmembrane type-1" evidence="8">
    <location>
        <begin position="75"/>
        <end position="267"/>
    </location>
</feature>
<dbReference type="PANTHER" id="PTHR43744">
    <property type="entry name" value="ABC TRANSPORTER PERMEASE PROTEIN MG189-RELATED-RELATED"/>
    <property type="match status" value="1"/>
</dbReference>
<proteinExistence type="inferred from homology"/>
<keyword evidence="2 7" id="KW-0813">Transport</keyword>
<evidence type="ECO:0000259" key="8">
    <source>
        <dbReference type="PROSITE" id="PS50928"/>
    </source>
</evidence>
<evidence type="ECO:0000256" key="4">
    <source>
        <dbReference type="ARBA" id="ARBA00022692"/>
    </source>
</evidence>
<evidence type="ECO:0000256" key="2">
    <source>
        <dbReference type="ARBA" id="ARBA00022448"/>
    </source>
</evidence>
<keyword evidence="10" id="KW-1185">Reference proteome</keyword>
<dbReference type="RefSeq" id="WP_242943006.1">
    <property type="nucleotide sequence ID" value="NZ_FUXZ01000008.1"/>
</dbReference>
<keyword evidence="4 7" id="KW-0812">Transmembrane</keyword>
<organism evidence="9 10">
    <name type="scientific">Eubacterium uniforme</name>
    <dbReference type="NCBI Taxonomy" id="39495"/>
    <lineage>
        <taxon>Bacteria</taxon>
        <taxon>Bacillati</taxon>
        <taxon>Bacillota</taxon>
        <taxon>Clostridia</taxon>
        <taxon>Eubacteriales</taxon>
        <taxon>Eubacteriaceae</taxon>
        <taxon>Eubacterium</taxon>
    </lineage>
</organism>
<dbReference type="PANTHER" id="PTHR43744:SF2">
    <property type="entry name" value="ARABINOOLIGOSACCHARIDES TRANSPORT SYSTEM PERMEASE PROTEIN ARAQ"/>
    <property type="match status" value="1"/>
</dbReference>
<sequence>MKKLSGNKIYRNCICIFLCFLSLFPFYLLFINSTLKSSDIQGTIRLIPGLNFFKNLKGLLEGEAKTSNVNVLQAMKNSLMVTVPATFLQVYFAALTAYGVHTYDFKFKKAAWGFIYAIMMVPTQISIVGFIKVAKMTNTYRTYIPLIIPAMAAPTTVYFMKQYMEASLSYEIIEAARIDGTTEFGTFNRIVIPLIKPAMATQAIFAFVGSWNNLFTPTMIIGNERKKMTMPMYVEALKANDKTQDMGQIYCGLFITVLPILVMYAFLSRYIVAGVALGGVKE</sequence>
<keyword evidence="5 7" id="KW-1133">Transmembrane helix</keyword>
<gene>
    <name evidence="9" type="ORF">SAMN02745111_01368</name>
</gene>
<evidence type="ECO:0000256" key="3">
    <source>
        <dbReference type="ARBA" id="ARBA00022475"/>
    </source>
</evidence>
<dbReference type="Gene3D" id="1.10.3720.10">
    <property type="entry name" value="MetI-like"/>
    <property type="match status" value="1"/>
</dbReference>
<feature type="transmembrane region" description="Helical" evidence="7">
    <location>
        <begin position="79"/>
        <end position="98"/>
    </location>
</feature>
<evidence type="ECO:0000313" key="10">
    <source>
        <dbReference type="Proteomes" id="UP000190814"/>
    </source>
</evidence>
<dbReference type="STRING" id="39495.SAMN02745111_01368"/>
<dbReference type="GO" id="GO:0055085">
    <property type="term" value="P:transmembrane transport"/>
    <property type="evidence" value="ECO:0007669"/>
    <property type="project" value="InterPro"/>
</dbReference>
<reference evidence="9 10" key="1">
    <citation type="submission" date="2017-02" db="EMBL/GenBank/DDBJ databases">
        <authorList>
            <person name="Peterson S.W."/>
        </authorList>
    </citation>
    <scope>NUCLEOTIDE SEQUENCE [LARGE SCALE GENOMIC DNA]</scope>
    <source>
        <strain evidence="9 10">ATCC 35992</strain>
    </source>
</reference>
<keyword evidence="6 7" id="KW-0472">Membrane</keyword>
<dbReference type="InterPro" id="IPR000515">
    <property type="entry name" value="MetI-like"/>
</dbReference>